<dbReference type="Proteomes" id="UP000018780">
    <property type="component" value="Chromosome"/>
</dbReference>
<keyword evidence="2" id="KW-1185">Reference proteome</keyword>
<reference evidence="1 2" key="1">
    <citation type="submission" date="2013-09" db="EMBL/GenBank/DDBJ databases">
        <authorList>
            <consortium name="DOE Joint Genome Institute"/>
            <person name="Klenk H.-P."/>
            <person name="Huntemann M."/>
            <person name="Han J."/>
            <person name="Chen A."/>
            <person name="Kyrpides N."/>
            <person name="Mavromatis K."/>
            <person name="Markowitz V."/>
            <person name="Palaniappan K."/>
            <person name="Ivanova N."/>
            <person name="Schaumberg A."/>
            <person name="Pati A."/>
            <person name="Liolios K."/>
            <person name="Nordberg H.P."/>
            <person name="Cantor M.N."/>
            <person name="Hua S.X."/>
            <person name="Woyke T."/>
        </authorList>
    </citation>
    <scope>NUCLEOTIDE SEQUENCE [LARGE SCALE GENOMIC DNA]</scope>
    <source>
        <strain evidence="1 2">DSM 14336</strain>
    </source>
</reference>
<dbReference type="HOGENOM" id="CLU_1473458_0_0_5"/>
<protein>
    <submittedName>
        <fullName evidence="1">Uncharacterized protein</fullName>
    </submittedName>
</protein>
<evidence type="ECO:0000313" key="1">
    <source>
        <dbReference type="EMBL" id="AHD03270.1"/>
    </source>
</evidence>
<name>V9W0V9_9RHOB</name>
<accession>V9W0V9</accession>
<sequence>MMGDGNNNSRGFQDMEPFRVELFSASFTIPWASMRSENNLLLAAFVVNRIQPRIEDALSRHFPRAVEQPDGGYLDIKLEEFFFPEVKFEEGSIKITFTGAVFIIWFAYQGVAAYPGFKEGAFEMYSDVRAAISAVQQQIKGSDAEEHEPIPQFFDTVEFWCRDPEDIERELLTNWKSRDPKMH</sequence>
<dbReference type="STRING" id="999552.METH_18000"/>
<evidence type="ECO:0000313" key="2">
    <source>
        <dbReference type="Proteomes" id="UP000018780"/>
    </source>
</evidence>
<dbReference type="EMBL" id="CP006773">
    <property type="protein sequence ID" value="AHD03270.1"/>
    <property type="molecule type" value="Genomic_DNA"/>
</dbReference>
<dbReference type="AlphaFoldDB" id="V9W0V9"/>
<organism evidence="1 2">
    <name type="scientific">Leisingera methylohalidivorans DSM 14336</name>
    <dbReference type="NCBI Taxonomy" id="999552"/>
    <lineage>
        <taxon>Bacteria</taxon>
        <taxon>Pseudomonadati</taxon>
        <taxon>Pseudomonadota</taxon>
        <taxon>Alphaproteobacteria</taxon>
        <taxon>Rhodobacterales</taxon>
        <taxon>Roseobacteraceae</taxon>
        <taxon>Leisingera</taxon>
    </lineage>
</organism>
<dbReference type="KEGG" id="lmd:METH_18000"/>
<proteinExistence type="predicted"/>
<gene>
    <name evidence="1" type="ORF">METH_18000</name>
</gene>